<dbReference type="Proteomes" id="UP000061432">
    <property type="component" value="Chromosome"/>
</dbReference>
<name>A0A0C6F615_9HYPH</name>
<evidence type="ECO:0000256" key="1">
    <source>
        <dbReference type="SAM" id="MobiDB-lite"/>
    </source>
</evidence>
<accession>A0A0C6F615</accession>
<dbReference type="EMBL" id="AP014704">
    <property type="protein sequence ID" value="BAQ48191.1"/>
    <property type="molecule type" value="Genomic_DNA"/>
</dbReference>
<proteinExistence type="predicted"/>
<feature type="region of interest" description="Disordered" evidence="1">
    <location>
        <begin position="55"/>
        <end position="81"/>
    </location>
</feature>
<dbReference type="AlphaFoldDB" id="A0A0C6F615"/>
<evidence type="ECO:0000313" key="3">
    <source>
        <dbReference type="Proteomes" id="UP000061432"/>
    </source>
</evidence>
<dbReference type="STRING" id="270351.Maq22A_c26660"/>
<protein>
    <submittedName>
        <fullName evidence="2">Uncharacterized protein</fullName>
    </submittedName>
</protein>
<reference evidence="3" key="2">
    <citation type="submission" date="2015-01" db="EMBL/GenBank/DDBJ databases">
        <title>Complete genome sequence of Methylobacterium aquaticum strain 22A.</title>
        <authorList>
            <person name="Tani A."/>
            <person name="Ogura Y."/>
            <person name="Hayashi T."/>
        </authorList>
    </citation>
    <scope>NUCLEOTIDE SEQUENCE [LARGE SCALE GENOMIC DNA]</scope>
    <source>
        <strain evidence="3">MA-22A</strain>
    </source>
</reference>
<sequence length="113" mass="11323">MCVAAVKAAVALPQGVGALADSGLDVIHPDLLMVQLSGPSPVMVKEDLTAGLREAPAGGRRAGDTVRAGAGRNGLTRAPWTHRAGPFSLQVKGGPVSGAPHECNNVAISDPPA</sequence>
<gene>
    <name evidence="2" type="ORF">Maq22A_c26660</name>
</gene>
<dbReference type="KEGG" id="maqu:Maq22A_c26660"/>
<evidence type="ECO:0000313" key="2">
    <source>
        <dbReference type="EMBL" id="BAQ48191.1"/>
    </source>
</evidence>
<organism evidence="2 3">
    <name type="scientific">Methylobacterium aquaticum</name>
    <dbReference type="NCBI Taxonomy" id="270351"/>
    <lineage>
        <taxon>Bacteria</taxon>
        <taxon>Pseudomonadati</taxon>
        <taxon>Pseudomonadota</taxon>
        <taxon>Alphaproteobacteria</taxon>
        <taxon>Hyphomicrobiales</taxon>
        <taxon>Methylobacteriaceae</taxon>
        <taxon>Methylobacterium</taxon>
    </lineage>
</organism>
<reference evidence="2 3" key="1">
    <citation type="journal article" date="2015" name="Genome Announc.">
        <title>Complete Genome Sequence of Methylobacterium aquaticum Strain 22A, Isolated from Racomitrium japonicum Moss.</title>
        <authorList>
            <person name="Tani A."/>
            <person name="Ogura Y."/>
            <person name="Hayashi T."/>
            <person name="Kimbara K."/>
        </authorList>
    </citation>
    <scope>NUCLEOTIDE SEQUENCE [LARGE SCALE GENOMIC DNA]</scope>
    <source>
        <strain evidence="2 3">MA-22A</strain>
    </source>
</reference>